<organism evidence="2 3">
    <name type="scientific">Prorocentrum cordatum</name>
    <dbReference type="NCBI Taxonomy" id="2364126"/>
    <lineage>
        <taxon>Eukaryota</taxon>
        <taxon>Sar</taxon>
        <taxon>Alveolata</taxon>
        <taxon>Dinophyceae</taxon>
        <taxon>Prorocentrales</taxon>
        <taxon>Prorocentraceae</taxon>
        <taxon>Prorocentrum</taxon>
    </lineage>
</organism>
<feature type="non-terminal residue" evidence="2">
    <location>
        <position position="1"/>
    </location>
</feature>
<evidence type="ECO:0000313" key="3">
    <source>
        <dbReference type="Proteomes" id="UP001189429"/>
    </source>
</evidence>
<gene>
    <name evidence="2" type="ORF">PCOR1329_LOCUS21998</name>
</gene>
<feature type="non-terminal residue" evidence="2">
    <location>
        <position position="558"/>
    </location>
</feature>
<accession>A0ABN9RQU2</accession>
<name>A0ABN9RQU2_9DINO</name>
<evidence type="ECO:0000313" key="2">
    <source>
        <dbReference type="EMBL" id="CAK0820225.1"/>
    </source>
</evidence>
<keyword evidence="3" id="KW-1185">Reference proteome</keyword>
<reference evidence="2" key="1">
    <citation type="submission" date="2023-10" db="EMBL/GenBank/DDBJ databases">
        <authorList>
            <person name="Chen Y."/>
            <person name="Shah S."/>
            <person name="Dougan E. K."/>
            <person name="Thang M."/>
            <person name="Chan C."/>
        </authorList>
    </citation>
    <scope>NUCLEOTIDE SEQUENCE [LARGE SCALE GENOMIC DNA]</scope>
</reference>
<protein>
    <submittedName>
        <fullName evidence="2">Uncharacterized protein</fullName>
    </submittedName>
</protein>
<proteinExistence type="predicted"/>
<dbReference type="Proteomes" id="UP001189429">
    <property type="component" value="Unassembled WGS sequence"/>
</dbReference>
<dbReference type="EMBL" id="CAUYUJ010007302">
    <property type="protein sequence ID" value="CAK0820225.1"/>
    <property type="molecule type" value="Genomic_DNA"/>
</dbReference>
<comment type="caution">
    <text evidence="2">The sequence shown here is derived from an EMBL/GenBank/DDBJ whole genome shotgun (WGS) entry which is preliminary data.</text>
</comment>
<sequence length="558" mass="59403">AARRARGLTLDRARQPSSPAPELARAMQAFPVGKVLMEASCLHVAQSTEGDAATAACQCIEEVRDRLREFFEDAMAWGAKMRRDAPNVALCNINDIFLNMGTFFTTAHGSIAKRSAASAHGDLECVATNLQDAMAMLKVGHYMVVDVYFGLVGTLVPKLGDALLAFEATRRWCKAATAQVVKKAMELVIRTAKDSHVETIQPFSKLAELFGSSLGGFTSTSNGLNDRWQNCNHALHQRVGDAMFELIHEVYVKSPFKFGCGINRATGLLTNMLSHLDYCVKLANMKQQPSRTKQEHDAFAGGVAEFAGMAIHACCSASFFNGKLAEIAPNIAFGLGEVSEGVVRGAPRPDASGRLFMNVAIESLLRGDVHWVDGGDSDDKAVEAGNMDAVVIPSAALNGQVERAPVKGCSAQLRANAAMKATPDALFGSYAHAQSMASRSLARLDCLLASGEAREFAEQGWARAVNPQSARQWVRAAAVNAGASKNKLLEVMATAQRSEKIGADIFDDRTAVIAGYNFARNALTCMGGAGSLLDATPPVRRNDAAATSTATGIACVAI</sequence>
<feature type="region of interest" description="Disordered" evidence="1">
    <location>
        <begin position="1"/>
        <end position="21"/>
    </location>
</feature>
<evidence type="ECO:0000256" key="1">
    <source>
        <dbReference type="SAM" id="MobiDB-lite"/>
    </source>
</evidence>